<dbReference type="InterPro" id="IPR000742">
    <property type="entry name" value="EGF"/>
</dbReference>
<evidence type="ECO:0000259" key="31">
    <source>
        <dbReference type="PROSITE" id="PS50026"/>
    </source>
</evidence>
<keyword evidence="19" id="KW-1207">Sterol metabolism</keyword>
<dbReference type="SUPFAM" id="SSF49854">
    <property type="entry name" value="Spermadhesin, CUB domain"/>
    <property type="match status" value="6"/>
</dbReference>
<comment type="subcellular location">
    <subcellularLocation>
        <location evidence="2">Cell membrane</location>
        <topology evidence="2">Peripheral membrane protein</topology>
    </subcellularLocation>
    <subcellularLocation>
        <location evidence="1">Endosome</location>
    </subcellularLocation>
    <subcellularLocation>
        <location evidence="24">Lysosome membrane</location>
        <topology evidence="24">Peripheral membrane protein</topology>
    </subcellularLocation>
</comment>
<keyword evidence="6" id="KW-0153">Cholesterol metabolism</keyword>
<dbReference type="InterPro" id="IPR024731">
    <property type="entry name" value="NELL2-like_EGF"/>
</dbReference>
<evidence type="ECO:0000256" key="19">
    <source>
        <dbReference type="ARBA" id="ARBA00023166"/>
    </source>
</evidence>
<keyword evidence="14" id="KW-0967">Endosome</keyword>
<evidence type="ECO:0000256" key="14">
    <source>
        <dbReference type="ARBA" id="ARBA00022753"/>
    </source>
</evidence>
<dbReference type="PANTHER" id="PTHR24251">
    <property type="entry name" value="OVOCHYMASE-RELATED"/>
    <property type="match status" value="1"/>
</dbReference>
<evidence type="ECO:0000256" key="1">
    <source>
        <dbReference type="ARBA" id="ARBA00004177"/>
    </source>
</evidence>
<dbReference type="InterPro" id="IPR035914">
    <property type="entry name" value="Sperma_CUB_dom_sf"/>
</dbReference>
<dbReference type="InterPro" id="IPR001525">
    <property type="entry name" value="C5_MeTfrase"/>
</dbReference>
<dbReference type="CDD" id="cd00041">
    <property type="entry name" value="CUB"/>
    <property type="match status" value="4"/>
</dbReference>
<dbReference type="CDD" id="cd00054">
    <property type="entry name" value="EGF_CA"/>
    <property type="match status" value="4"/>
</dbReference>
<dbReference type="Gene3D" id="3.40.50.150">
    <property type="entry name" value="Vaccinia Virus protein VP39"/>
    <property type="match status" value="1"/>
</dbReference>
<dbReference type="PROSITE" id="PS01180">
    <property type="entry name" value="CUB"/>
    <property type="match status" value="5"/>
</dbReference>
<keyword evidence="33" id="KW-1185">Reference proteome</keyword>
<sequence>MKIRLASGIPAEVVAAVDVNTVANEVYAHNFSTTPLWPKTIEGITLKEFNSLSFDMILMSPPCQPFTRIGRQGDISDPRSKSFLYILDILPKLTRLPKYLLLENVRGFETSSARDELIQTLKKCGFTYQEFLLSPTYILTDFPSQETENSKTCKVAATVAEASSQGLMKDLSSCHDANGKQCLEKGEFLYKLETESELERKQQWDNNLSLQMLKSFLQDGREELSQYFLPLKSLLRYALLLDIVKPTCRRSTCFTKGYGHYVEGTGSVLQMAEDIQLESVFKSFDDLSEDEKLKNLSMLQLRYFTPREIANLHGFPPEFGMCLVFLKYSYKPRMSSEGGNLIFHTGSANNIEFRTGSQGRIKLNEEDLADVFSQIVNIEDRLHNLELTFLKKACNSNPCQNSGTCINLLDAFFCLCPNNWQGPDCSVDVNECQIYEGTSLGCQNGATCINKLGNYSCMCTPETYGQYCTSEFDDCQGGSSLLCGHGVCVDGNREQHHQPNYTCICDDGWMSPPGSLACNADIDECSLSNPPCSVNPPVRCINMPGFYFCDPCPTGYEGDGKVCTLINICSVDNGGCHPLAVCNNVSGIVPNCVCPDGYTGNGYGSNGCFALSTICQTHNPCVNGQCLDIASGYNCECDPGWIGINCSEKNGECSRNPCYCGGSCITGVNGYSCEYCGGSLSGSSGSFSYPNNSEYVQIDQTVNCNWVVRTNYNKILHITFPFFQLEESSDCRFDYLQIHDGESTSANMLGKYCGPHQPEQLFSSHNSLYFLFHSDHMIRGSGFRVKWESQQPECGGELTSTYGTINSPGYPGNYPPNRDCYWIISTNPGLFITFAFGLLRLEHHDNCTQDYLEKYVDKCIATACGGSLSGEGVIRSPYFTRPLPKGRICEWIITEPEGNIVILNFINFRIYNVTACNSDYVEIRNGGSAVSPSLGKYCGNTIPPVVHSRHNSLHIKFRASSTTNLGFMAEYKPFDIARRNGGYETSPLLGKYCGSSLPPVTISHGNTLWIKFVSDIYLTSTGFSAYWDGTSTGCGGILTSSSGTFMSPNYPMPYYQNVKCYWLLKSSHGNVFEIYFDQFHLEPYPSCYIDYLAVYDGNSSNSTMLGKFCGNQIPPTIRSTGNNMYINLKTGYSLNGRGFLAHFKQVCQGIIIANHSQGILESLDYPNNYPPGVYCDWTIQTTTGNTLNYSFQALSTKGGDRCERDHLKLYDGPNTQSTLIGTFCGDNILPSGGTTNSSLHVVFFSDQIDESTGFQMLWKVNGYMII</sequence>
<keyword evidence="8 29" id="KW-0489">Methyltransferase</keyword>
<keyword evidence="21" id="KW-0753">Steroid metabolism</keyword>
<feature type="disulfide bond" evidence="28">
    <location>
        <begin position="459"/>
        <end position="468"/>
    </location>
</feature>
<accession>V8NZR6</accession>
<evidence type="ECO:0000256" key="4">
    <source>
        <dbReference type="ARBA" id="ARBA00022475"/>
    </source>
</evidence>
<dbReference type="InterPro" id="IPR001881">
    <property type="entry name" value="EGF-like_Ca-bd_dom"/>
</dbReference>
<evidence type="ECO:0000313" key="32">
    <source>
        <dbReference type="EMBL" id="ETE67535.1"/>
    </source>
</evidence>
<keyword evidence="12" id="KW-0732">Signal</keyword>
<feature type="disulfide bond" evidence="28">
    <location>
        <begin position="416"/>
        <end position="425"/>
    </location>
</feature>
<dbReference type="GO" id="GO:0008203">
    <property type="term" value="P:cholesterol metabolic process"/>
    <property type="evidence" value="ECO:0007669"/>
    <property type="project" value="UniProtKB-KW"/>
</dbReference>
<keyword evidence="11" id="KW-0165">Cleavage on pair of basic residues</keyword>
<keyword evidence="18 28" id="KW-1015">Disulfide bond</keyword>
<dbReference type="Gene3D" id="2.60.120.290">
    <property type="entry name" value="Spermadhesin, CUB domain"/>
    <property type="match status" value="6"/>
</dbReference>
<feature type="domain" description="CUB" evidence="30">
    <location>
        <begin position="1034"/>
        <end position="1146"/>
    </location>
</feature>
<evidence type="ECO:0000256" key="10">
    <source>
        <dbReference type="ARBA" id="ARBA00022679"/>
    </source>
</evidence>
<evidence type="ECO:0000256" key="27">
    <source>
        <dbReference type="ARBA" id="ARBA00049703"/>
    </source>
</evidence>
<dbReference type="InterPro" id="IPR000152">
    <property type="entry name" value="EGF-type_Asp/Asn_hydroxyl_site"/>
</dbReference>
<evidence type="ECO:0000256" key="29">
    <source>
        <dbReference type="PROSITE-ProRule" id="PRU01016"/>
    </source>
</evidence>
<dbReference type="Gene3D" id="3.90.120.10">
    <property type="entry name" value="DNA Methylase, subunit A, domain 2"/>
    <property type="match status" value="1"/>
</dbReference>
<dbReference type="Proteomes" id="UP000018936">
    <property type="component" value="Unassembled WGS sequence"/>
</dbReference>
<evidence type="ECO:0000256" key="2">
    <source>
        <dbReference type="ARBA" id="ARBA00004202"/>
    </source>
</evidence>
<dbReference type="SMART" id="SM00042">
    <property type="entry name" value="CUB"/>
    <property type="match status" value="4"/>
</dbReference>
<dbReference type="PROSITE" id="PS00010">
    <property type="entry name" value="ASX_HYDROXYL"/>
    <property type="match status" value="3"/>
</dbReference>
<evidence type="ECO:0000256" key="16">
    <source>
        <dbReference type="ARBA" id="ARBA00023098"/>
    </source>
</evidence>
<feature type="non-terminal residue" evidence="32">
    <location>
        <position position="1"/>
    </location>
</feature>
<evidence type="ECO:0000256" key="26">
    <source>
        <dbReference type="ARBA" id="ARBA00049611"/>
    </source>
</evidence>
<evidence type="ECO:0000256" key="25">
    <source>
        <dbReference type="ARBA" id="ARBA00023878"/>
    </source>
</evidence>
<dbReference type="SMART" id="SM00181">
    <property type="entry name" value="EGF"/>
    <property type="match status" value="7"/>
</dbReference>
<feature type="active site" evidence="29">
    <location>
        <position position="63"/>
    </location>
</feature>
<dbReference type="InterPro" id="IPR018097">
    <property type="entry name" value="EGF_Ca-bd_CS"/>
</dbReference>
<dbReference type="FunFam" id="2.60.120.290:FF:000005">
    <property type="entry name" value="Procollagen C-endopeptidase enhancer 1"/>
    <property type="match status" value="3"/>
</dbReference>
<keyword evidence="29" id="KW-0949">S-adenosyl-L-methionine</keyword>
<keyword evidence="22" id="KW-0458">Lysosome</keyword>
<dbReference type="PROSITE" id="PS50026">
    <property type="entry name" value="EGF_3"/>
    <property type="match status" value="4"/>
</dbReference>
<dbReference type="Pfam" id="PF12947">
    <property type="entry name" value="EGF_3"/>
    <property type="match status" value="1"/>
</dbReference>
<evidence type="ECO:0000256" key="7">
    <source>
        <dbReference type="ARBA" id="ARBA00022553"/>
    </source>
</evidence>
<feature type="domain" description="CUB" evidence="30">
    <location>
        <begin position="1147"/>
        <end position="1261"/>
    </location>
</feature>
<keyword evidence="9" id="KW-0846">Cobalamin</keyword>
<keyword evidence="5 28" id="KW-0245">EGF-like domain</keyword>
<evidence type="ECO:0000256" key="22">
    <source>
        <dbReference type="ARBA" id="ARBA00023228"/>
    </source>
</evidence>
<evidence type="ECO:0000256" key="8">
    <source>
        <dbReference type="ARBA" id="ARBA00022603"/>
    </source>
</evidence>
<evidence type="ECO:0000256" key="20">
    <source>
        <dbReference type="ARBA" id="ARBA00023180"/>
    </source>
</evidence>
<dbReference type="SMART" id="SM00179">
    <property type="entry name" value="EGF_CA"/>
    <property type="match status" value="5"/>
</dbReference>
<keyword evidence="20" id="KW-0325">Glycoprotein</keyword>
<evidence type="ECO:0000256" key="11">
    <source>
        <dbReference type="ARBA" id="ARBA00022685"/>
    </source>
</evidence>
<proteinExistence type="inferred from homology"/>
<dbReference type="GO" id="GO:0008168">
    <property type="term" value="F:methyltransferase activity"/>
    <property type="evidence" value="ECO:0007669"/>
    <property type="project" value="UniProtKB-KW"/>
</dbReference>
<evidence type="ECO:0000256" key="6">
    <source>
        <dbReference type="ARBA" id="ARBA00022548"/>
    </source>
</evidence>
<feature type="domain" description="EGF-like" evidence="31">
    <location>
        <begin position="611"/>
        <end position="647"/>
    </location>
</feature>
<dbReference type="Gene3D" id="2.10.25.10">
    <property type="entry name" value="Laminin"/>
    <property type="match status" value="4"/>
</dbReference>
<keyword evidence="13" id="KW-0677">Repeat</keyword>
<dbReference type="GO" id="GO:0005765">
    <property type="term" value="C:lysosomal membrane"/>
    <property type="evidence" value="ECO:0007669"/>
    <property type="project" value="UniProtKB-SubCell"/>
</dbReference>
<evidence type="ECO:0000313" key="33">
    <source>
        <dbReference type="Proteomes" id="UP000018936"/>
    </source>
</evidence>
<protein>
    <recommendedName>
        <fullName evidence="25">Cubilin</fullName>
    </recommendedName>
</protein>
<dbReference type="AlphaFoldDB" id="V8NZR6"/>
<dbReference type="FunFam" id="2.10.25.10:FF:000143">
    <property type="entry name" value="Protein crumbs 1"/>
    <property type="match status" value="1"/>
</dbReference>
<dbReference type="GO" id="GO:0032259">
    <property type="term" value="P:methylation"/>
    <property type="evidence" value="ECO:0007669"/>
    <property type="project" value="UniProtKB-KW"/>
</dbReference>
<keyword evidence="23" id="KW-0170">Cobalt</keyword>
<dbReference type="InterPro" id="IPR013032">
    <property type="entry name" value="EGF-like_CS"/>
</dbReference>
<evidence type="ECO:0000256" key="12">
    <source>
        <dbReference type="ARBA" id="ARBA00022729"/>
    </source>
</evidence>
<name>V8NZR6_OPHHA</name>
<feature type="disulfide bond" evidence="28">
    <location>
        <begin position="637"/>
        <end position="646"/>
    </location>
</feature>
<comment type="subunit">
    <text evidence="27">Interacts with AMN. Component of the cubam complex composed of one CUBN trimer and one AMN chain. The cubam complex can dimerize. Interacts with LRP2 in a dual-receptor complex in a calcium-dependent manner. Found in a complex with PID1/PCLI1, LRP1 and CUBNI. Interacts with LRP1 and PID1/PCLI1.</text>
</comment>
<keyword evidence="17" id="KW-0472">Membrane</keyword>
<evidence type="ECO:0000256" key="5">
    <source>
        <dbReference type="ARBA" id="ARBA00022536"/>
    </source>
</evidence>
<evidence type="ECO:0000256" key="9">
    <source>
        <dbReference type="ARBA" id="ARBA00022628"/>
    </source>
</evidence>
<feature type="domain" description="EGF-like" evidence="31">
    <location>
        <begin position="390"/>
        <end position="426"/>
    </location>
</feature>
<comment type="caution">
    <text evidence="32">The sequence shown here is derived from an EMBL/GenBank/DDBJ whole genome shotgun (WGS) entry which is preliminary data.</text>
</comment>
<dbReference type="PROSITE" id="PS00022">
    <property type="entry name" value="EGF_1"/>
    <property type="match status" value="3"/>
</dbReference>
<feature type="domain" description="EGF-like" evidence="31">
    <location>
        <begin position="565"/>
        <end position="601"/>
    </location>
</feature>
<feature type="domain" description="EGF-like" evidence="31">
    <location>
        <begin position="428"/>
        <end position="469"/>
    </location>
</feature>
<evidence type="ECO:0000256" key="3">
    <source>
        <dbReference type="ARBA" id="ARBA00022448"/>
    </source>
</evidence>
<dbReference type="GO" id="GO:0031419">
    <property type="term" value="F:cobalamin binding"/>
    <property type="evidence" value="ECO:0007669"/>
    <property type="project" value="UniProtKB-KW"/>
</dbReference>
<feature type="domain" description="CUB" evidence="30">
    <location>
        <begin position="979"/>
        <end position="1030"/>
    </location>
</feature>
<comment type="caution">
    <text evidence="28">Lacks conserved residue(s) required for the propagation of feature annotation.</text>
</comment>
<dbReference type="FunFam" id="2.10.25.10:FF:000260">
    <property type="entry name" value="Notch receptor 4"/>
    <property type="match status" value="1"/>
</dbReference>
<feature type="domain" description="CUB" evidence="30">
    <location>
        <begin position="676"/>
        <end position="790"/>
    </location>
</feature>
<keyword evidence="16" id="KW-0443">Lipid metabolism</keyword>
<evidence type="ECO:0000256" key="15">
    <source>
        <dbReference type="ARBA" id="ARBA00022927"/>
    </source>
</evidence>
<dbReference type="InterPro" id="IPR029063">
    <property type="entry name" value="SAM-dependent_MTases_sf"/>
</dbReference>
<evidence type="ECO:0000259" key="30">
    <source>
        <dbReference type="PROSITE" id="PS01180"/>
    </source>
</evidence>
<dbReference type="GO" id="GO:0015031">
    <property type="term" value="P:protein transport"/>
    <property type="evidence" value="ECO:0007669"/>
    <property type="project" value="UniProtKB-KW"/>
</dbReference>
<evidence type="ECO:0000256" key="13">
    <source>
        <dbReference type="ARBA" id="ARBA00022737"/>
    </source>
</evidence>
<comment type="function">
    <text evidence="26">Endocytic receptor which plays a role in lipoprotein, vitamin and iron metabolism by facilitating their uptake. Acts together with LRP2 to mediate endocytosis of high-density lipoproteins, GC, hemoglobin, ALB, TF and SCGB1A1. Acts together with AMN to mediate endocytosis of the CBLIF-cobalamin complex. Binds to ALB, MB, Kappa and lambda-light chains, TF, hemoglobin, GC, SCGB1A1, APOA1, high density lipoprotein, and the CBLIF-cobalamin complex. Ligand binding requires calcium. Serves as important transporter in several absorptive epithelia, including intestine, renal proximal tubules and embryonic yolk sac. May play an important role in the development of the peri-implantation embryo through internalization of APOA1 and cholesterol. Binds to LGALS3 at the maternal-fetal interface.</text>
</comment>
<dbReference type="Pfam" id="PF00431">
    <property type="entry name" value="CUB"/>
    <property type="match status" value="6"/>
</dbReference>
<evidence type="ECO:0000256" key="17">
    <source>
        <dbReference type="ARBA" id="ARBA00023136"/>
    </source>
</evidence>
<dbReference type="PROSITE" id="PS01187">
    <property type="entry name" value="EGF_CA"/>
    <property type="match status" value="2"/>
</dbReference>
<dbReference type="FunFam" id="2.60.120.290:FF:000003">
    <property type="entry name" value="Neuropilin"/>
    <property type="match status" value="1"/>
</dbReference>
<keyword evidence="4" id="KW-1003">Cell membrane</keyword>
<dbReference type="Pfam" id="PF00145">
    <property type="entry name" value="DNA_methylase"/>
    <property type="match status" value="1"/>
</dbReference>
<dbReference type="Pfam" id="PF00008">
    <property type="entry name" value="EGF"/>
    <property type="match status" value="1"/>
</dbReference>
<organism evidence="32 33">
    <name type="scientific">Ophiophagus hannah</name>
    <name type="common">King cobra</name>
    <name type="synonym">Naja hannah</name>
    <dbReference type="NCBI Taxonomy" id="8665"/>
    <lineage>
        <taxon>Eukaryota</taxon>
        <taxon>Metazoa</taxon>
        <taxon>Chordata</taxon>
        <taxon>Craniata</taxon>
        <taxon>Vertebrata</taxon>
        <taxon>Euteleostomi</taxon>
        <taxon>Lepidosauria</taxon>
        <taxon>Squamata</taxon>
        <taxon>Bifurcata</taxon>
        <taxon>Unidentata</taxon>
        <taxon>Episquamata</taxon>
        <taxon>Toxicofera</taxon>
        <taxon>Serpentes</taxon>
        <taxon>Colubroidea</taxon>
        <taxon>Elapidae</taxon>
        <taxon>Elapinae</taxon>
        <taxon>Ophiophagus</taxon>
    </lineage>
</organism>
<gene>
    <name evidence="32" type="primary">CUBN</name>
    <name evidence="32" type="ORF">L345_06675</name>
</gene>
<dbReference type="Pfam" id="PF12661">
    <property type="entry name" value="hEGF"/>
    <property type="match status" value="2"/>
</dbReference>
<dbReference type="GO" id="GO:0005509">
    <property type="term" value="F:calcium ion binding"/>
    <property type="evidence" value="ECO:0007669"/>
    <property type="project" value="InterPro"/>
</dbReference>
<comment type="similarity">
    <text evidence="29">Belongs to the class I-like SAM-binding methyltransferase superfamily. C5-methyltransferase family.</text>
</comment>
<feature type="domain" description="CUB" evidence="30">
    <location>
        <begin position="794"/>
        <end position="974"/>
    </location>
</feature>
<dbReference type="InterPro" id="IPR000859">
    <property type="entry name" value="CUB_dom"/>
</dbReference>
<dbReference type="GO" id="GO:0005886">
    <property type="term" value="C:plasma membrane"/>
    <property type="evidence" value="ECO:0007669"/>
    <property type="project" value="UniProtKB-SubCell"/>
</dbReference>
<evidence type="ECO:0000256" key="21">
    <source>
        <dbReference type="ARBA" id="ARBA00023221"/>
    </source>
</evidence>
<evidence type="ECO:0000256" key="28">
    <source>
        <dbReference type="PROSITE-ProRule" id="PRU00076"/>
    </source>
</evidence>
<dbReference type="EMBL" id="AZIM01001263">
    <property type="protein sequence ID" value="ETE67535.1"/>
    <property type="molecule type" value="Genomic_DNA"/>
</dbReference>
<keyword evidence="7" id="KW-0597">Phosphoprotein</keyword>
<dbReference type="OrthoDB" id="6022136at2759"/>
<dbReference type="SUPFAM" id="SSF53335">
    <property type="entry name" value="S-adenosyl-L-methionine-dependent methyltransferases"/>
    <property type="match status" value="1"/>
</dbReference>
<dbReference type="PROSITE" id="PS01186">
    <property type="entry name" value="EGF_2"/>
    <property type="match status" value="1"/>
</dbReference>
<dbReference type="GO" id="GO:0005768">
    <property type="term" value="C:endosome"/>
    <property type="evidence" value="ECO:0007669"/>
    <property type="project" value="UniProtKB-SubCell"/>
</dbReference>
<dbReference type="SUPFAM" id="SSF57196">
    <property type="entry name" value="EGF/Laminin"/>
    <property type="match status" value="3"/>
</dbReference>
<keyword evidence="10 29" id="KW-0808">Transferase</keyword>
<reference evidence="32 33" key="1">
    <citation type="journal article" date="2013" name="Proc. Natl. Acad. Sci. U.S.A.">
        <title>The king cobra genome reveals dynamic gene evolution and adaptation in the snake venom system.</title>
        <authorList>
            <person name="Vonk F.J."/>
            <person name="Casewell N.R."/>
            <person name="Henkel C.V."/>
            <person name="Heimberg A.M."/>
            <person name="Jansen H.J."/>
            <person name="McCleary R.J."/>
            <person name="Kerkkamp H.M."/>
            <person name="Vos R.A."/>
            <person name="Guerreiro I."/>
            <person name="Calvete J.J."/>
            <person name="Wuster W."/>
            <person name="Woods A.E."/>
            <person name="Logan J.M."/>
            <person name="Harrison R.A."/>
            <person name="Castoe T.A."/>
            <person name="de Koning A.P."/>
            <person name="Pollock D.D."/>
            <person name="Yandell M."/>
            <person name="Calderon D."/>
            <person name="Renjifo C."/>
            <person name="Currier R.B."/>
            <person name="Salgado D."/>
            <person name="Pla D."/>
            <person name="Sanz L."/>
            <person name="Hyder A.S."/>
            <person name="Ribeiro J.M."/>
            <person name="Arntzen J.W."/>
            <person name="van den Thillart G.E."/>
            <person name="Boetzer M."/>
            <person name="Pirovano W."/>
            <person name="Dirks R.P."/>
            <person name="Spaink H.P."/>
            <person name="Duboule D."/>
            <person name="McGlinn E."/>
            <person name="Kini R.M."/>
            <person name="Richardson M.K."/>
        </authorList>
    </citation>
    <scope>NUCLEOTIDE SEQUENCE</scope>
    <source>
        <tissue evidence="32">Blood</tissue>
    </source>
</reference>
<evidence type="ECO:0000256" key="24">
    <source>
        <dbReference type="ARBA" id="ARBA00023765"/>
    </source>
</evidence>
<keyword evidence="3" id="KW-0813">Transport</keyword>
<evidence type="ECO:0000256" key="18">
    <source>
        <dbReference type="ARBA" id="ARBA00023157"/>
    </source>
</evidence>
<evidence type="ECO:0000256" key="23">
    <source>
        <dbReference type="ARBA" id="ARBA00023285"/>
    </source>
</evidence>
<dbReference type="PROSITE" id="PS51679">
    <property type="entry name" value="SAM_MT_C5"/>
    <property type="match status" value="1"/>
</dbReference>
<keyword evidence="15" id="KW-0653">Protein transport</keyword>